<dbReference type="Pfam" id="PF14034">
    <property type="entry name" value="Spore_YtrH"/>
    <property type="match status" value="1"/>
</dbReference>
<dbReference type="RefSeq" id="WP_089022500.1">
    <property type="nucleotide sequence ID" value="NZ_NIQC01000002.1"/>
</dbReference>
<accession>A0A226C0D6</accession>
<dbReference type="InterPro" id="IPR025689">
    <property type="entry name" value="Spore_YtrH"/>
</dbReference>
<keyword evidence="1" id="KW-0472">Membrane</keyword>
<name>A0A226C0D6_9FIRM</name>
<protein>
    <submittedName>
        <fullName evidence="2">Sporulation protein</fullName>
    </submittedName>
</protein>
<proteinExistence type="predicted"/>
<dbReference type="AlphaFoldDB" id="A0A226C0D6"/>
<feature type="transmembrane region" description="Helical" evidence="1">
    <location>
        <begin position="44"/>
        <end position="64"/>
    </location>
</feature>
<feature type="transmembrane region" description="Helical" evidence="1">
    <location>
        <begin position="84"/>
        <end position="105"/>
    </location>
</feature>
<keyword evidence="1" id="KW-0812">Transmembrane</keyword>
<reference evidence="2 3" key="1">
    <citation type="submission" date="2017-06" db="EMBL/GenBank/DDBJ databases">
        <title>Draft Genome Sequence of Natranaerobius trueperi halophilic, alkalithermophilic bacteria from soda lakes.</title>
        <authorList>
            <person name="Zhao B."/>
        </authorList>
    </citation>
    <scope>NUCLEOTIDE SEQUENCE [LARGE SCALE GENOMIC DNA]</scope>
    <source>
        <strain evidence="2 3">DSM 18760</strain>
    </source>
</reference>
<comment type="caution">
    <text evidence="2">The sequence shown here is derived from an EMBL/GenBank/DDBJ whole genome shotgun (WGS) entry which is preliminary data.</text>
</comment>
<evidence type="ECO:0000313" key="3">
    <source>
        <dbReference type="Proteomes" id="UP000214588"/>
    </source>
</evidence>
<evidence type="ECO:0000256" key="1">
    <source>
        <dbReference type="SAM" id="Phobius"/>
    </source>
</evidence>
<dbReference type="OrthoDB" id="2381692at2"/>
<organism evidence="2 3">
    <name type="scientific">Natranaerobius trueperi</name>
    <dbReference type="NCBI Taxonomy" id="759412"/>
    <lineage>
        <taxon>Bacteria</taxon>
        <taxon>Bacillati</taxon>
        <taxon>Bacillota</taxon>
        <taxon>Clostridia</taxon>
        <taxon>Natranaerobiales</taxon>
        <taxon>Natranaerobiaceae</taxon>
        <taxon>Natranaerobius</taxon>
    </lineage>
</organism>
<feature type="transmembrane region" description="Helical" evidence="1">
    <location>
        <begin position="12"/>
        <end position="32"/>
    </location>
</feature>
<keyword evidence="1" id="KW-1133">Transmembrane helix</keyword>
<keyword evidence="3" id="KW-1185">Reference proteome</keyword>
<sequence>MTTFFSTLILNFFIALGVVIGGSLIGSLGAGIGGKPPLQTMMNIAERLKIWALVAALGGTFTTIKELEMGFLGGQLHTVIKQLIFIFAAFLGAHIGVIIITLLIGGQNS</sequence>
<dbReference type="Proteomes" id="UP000214588">
    <property type="component" value="Unassembled WGS sequence"/>
</dbReference>
<evidence type="ECO:0000313" key="2">
    <source>
        <dbReference type="EMBL" id="OWZ84696.1"/>
    </source>
</evidence>
<dbReference type="EMBL" id="NIQC01000002">
    <property type="protein sequence ID" value="OWZ84696.1"/>
    <property type="molecule type" value="Genomic_DNA"/>
</dbReference>
<gene>
    <name evidence="2" type="ORF">CDO51_01330</name>
</gene>